<dbReference type="Pfam" id="PF25975">
    <property type="entry name" value="CzcB_C"/>
    <property type="match status" value="1"/>
</dbReference>
<evidence type="ECO:0000256" key="2">
    <source>
        <dbReference type="SAM" id="Coils"/>
    </source>
</evidence>
<keyword evidence="2" id="KW-0175">Coiled coil</keyword>
<evidence type="ECO:0000259" key="5">
    <source>
        <dbReference type="Pfam" id="PF25917"/>
    </source>
</evidence>
<dbReference type="Gene3D" id="1.10.287.470">
    <property type="entry name" value="Helix hairpin bin"/>
    <property type="match status" value="1"/>
</dbReference>
<feature type="coiled-coil region" evidence="2">
    <location>
        <begin position="96"/>
        <end position="161"/>
    </location>
</feature>
<dbReference type="Proteomes" id="UP000705867">
    <property type="component" value="Unassembled WGS sequence"/>
</dbReference>
<reference evidence="8" key="2">
    <citation type="submission" date="2021-08" db="EMBL/GenBank/DDBJ databases">
        <authorList>
            <person name="Dalcin Martins P."/>
        </authorList>
    </citation>
    <scope>NUCLEOTIDE SEQUENCE</scope>
    <source>
        <strain evidence="8">MAG_39</strain>
    </source>
</reference>
<sequence length="358" mass="39078">MKKKWGITIVVTLAVLAGAALAYRQLSAGNAKETGFLTEAVRKRDIASSVQSTGVIRAKIGAEVKVGARISGRVEKLFANIGDVVKKGQVIARLEQEDLRAKVNEAKMNLKVAEANLDLARKNLQRMQNLYAKDFVSRDKVDVAERDYRAAEAQAHQIMETIRYNEAQMSYATIVAPISGVIASVATQQGETVSASSLNVPTFVTIVDLNRLEVHAYVDETDIGKVKPGLEATFTVDSLTEKDFRGRVSAIYPKATLQDNVVYYITIISIEDPKGSLKPDMTVTATIYLNKKSGVLAVPSKAIKREGGRKAVQVLENGTPVQRFVRTGWKDGSHTEILEGLKEGELVITGETTKAEKE</sequence>
<comment type="similarity">
    <text evidence="1">Belongs to the membrane fusion protein (MFP) (TC 8.A.1) family.</text>
</comment>
<dbReference type="Gene3D" id="2.40.50.100">
    <property type="match status" value="1"/>
</dbReference>
<gene>
    <name evidence="8" type="ORF">K8I29_17210</name>
</gene>
<dbReference type="Pfam" id="PF25954">
    <property type="entry name" value="Beta-barrel_RND_2"/>
    <property type="match status" value="1"/>
</dbReference>
<dbReference type="PANTHER" id="PTHR30469:SF33">
    <property type="entry name" value="SLR1207 PROTEIN"/>
    <property type="match status" value="1"/>
</dbReference>
<comment type="caution">
    <text evidence="8">The sequence shown here is derived from an EMBL/GenBank/DDBJ whole genome shotgun (WGS) entry which is preliminary data.</text>
</comment>
<dbReference type="InterPro" id="IPR058625">
    <property type="entry name" value="MdtA-like_BSH"/>
</dbReference>
<evidence type="ECO:0000259" key="6">
    <source>
        <dbReference type="Pfam" id="PF25954"/>
    </source>
</evidence>
<feature type="domain" description="CzcB-like C-terminal circularly permuted SH3-like" evidence="7">
    <location>
        <begin position="296"/>
        <end position="350"/>
    </location>
</feature>
<evidence type="ECO:0000259" key="7">
    <source>
        <dbReference type="Pfam" id="PF25975"/>
    </source>
</evidence>
<evidence type="ECO:0000256" key="3">
    <source>
        <dbReference type="SAM" id="SignalP"/>
    </source>
</evidence>
<dbReference type="InterPro" id="IPR058649">
    <property type="entry name" value="CzcB_C"/>
</dbReference>
<dbReference type="AlphaFoldDB" id="A0A953M2V0"/>
<dbReference type="NCBIfam" id="TIGR01730">
    <property type="entry name" value="RND_mfp"/>
    <property type="match status" value="1"/>
</dbReference>
<feature type="domain" description="Multidrug resistance protein MdtA-like barrel-sandwich hybrid" evidence="5">
    <location>
        <begin position="63"/>
        <end position="196"/>
    </location>
</feature>
<dbReference type="SUPFAM" id="SSF111369">
    <property type="entry name" value="HlyD-like secretion proteins"/>
    <property type="match status" value="1"/>
</dbReference>
<name>A0A953M2V0_9BACT</name>
<evidence type="ECO:0000313" key="9">
    <source>
        <dbReference type="Proteomes" id="UP000705867"/>
    </source>
</evidence>
<evidence type="ECO:0000256" key="1">
    <source>
        <dbReference type="ARBA" id="ARBA00009477"/>
    </source>
</evidence>
<dbReference type="Pfam" id="PF25876">
    <property type="entry name" value="HH_MFP_RND"/>
    <property type="match status" value="1"/>
</dbReference>
<proteinExistence type="inferred from homology"/>
<feature type="chain" id="PRO_5037303502" evidence="3">
    <location>
        <begin position="23"/>
        <end position="358"/>
    </location>
</feature>
<dbReference type="InterPro" id="IPR058792">
    <property type="entry name" value="Beta-barrel_RND_2"/>
</dbReference>
<dbReference type="InterPro" id="IPR006143">
    <property type="entry name" value="RND_pump_MFP"/>
</dbReference>
<feature type="domain" description="Multidrug resistance protein MdtA-like alpha-helical hairpin" evidence="4">
    <location>
        <begin position="104"/>
        <end position="162"/>
    </location>
</feature>
<feature type="signal peptide" evidence="3">
    <location>
        <begin position="1"/>
        <end position="22"/>
    </location>
</feature>
<dbReference type="GO" id="GO:1990281">
    <property type="term" value="C:efflux pump complex"/>
    <property type="evidence" value="ECO:0007669"/>
    <property type="project" value="TreeGrafter"/>
</dbReference>
<accession>A0A953M2V0</accession>
<protein>
    <submittedName>
        <fullName evidence="8">Efflux RND transporter periplasmic adaptor subunit</fullName>
    </submittedName>
</protein>
<dbReference type="Gene3D" id="2.40.30.170">
    <property type="match status" value="1"/>
</dbReference>
<dbReference type="Gene3D" id="6.20.50.140">
    <property type="match status" value="1"/>
</dbReference>
<dbReference type="EMBL" id="JAIOIV010000132">
    <property type="protein sequence ID" value="MBZ0157939.1"/>
    <property type="molecule type" value="Genomic_DNA"/>
</dbReference>
<keyword evidence="3" id="KW-0732">Signal</keyword>
<reference evidence="8" key="1">
    <citation type="journal article" date="2021" name="bioRxiv">
        <title>Unraveling nitrogen, sulfur and carbon metabolic pathways and microbial community transcriptional responses to substrate deprivation and toxicity stresses in a bioreactor mimicking anoxic brackish coastal sediment conditions.</title>
        <authorList>
            <person name="Martins P.D."/>
            <person name="Echeveste M.J."/>
            <person name="Arshad A."/>
            <person name="Kurth J."/>
            <person name="Ouboter H."/>
            <person name="Jetten M.S.M."/>
            <person name="Welte C.U."/>
        </authorList>
    </citation>
    <scope>NUCLEOTIDE SEQUENCE</scope>
    <source>
        <strain evidence="8">MAG_39</strain>
    </source>
</reference>
<dbReference type="PANTHER" id="PTHR30469">
    <property type="entry name" value="MULTIDRUG RESISTANCE PROTEIN MDTA"/>
    <property type="match status" value="1"/>
</dbReference>
<dbReference type="GO" id="GO:0015562">
    <property type="term" value="F:efflux transmembrane transporter activity"/>
    <property type="evidence" value="ECO:0007669"/>
    <property type="project" value="TreeGrafter"/>
</dbReference>
<evidence type="ECO:0000313" key="8">
    <source>
        <dbReference type="EMBL" id="MBZ0157939.1"/>
    </source>
</evidence>
<dbReference type="Pfam" id="PF25917">
    <property type="entry name" value="BSH_RND"/>
    <property type="match status" value="1"/>
</dbReference>
<dbReference type="InterPro" id="IPR058624">
    <property type="entry name" value="MdtA-like_HH"/>
</dbReference>
<feature type="domain" description="CusB-like beta-barrel" evidence="6">
    <location>
        <begin position="214"/>
        <end position="287"/>
    </location>
</feature>
<evidence type="ECO:0000259" key="4">
    <source>
        <dbReference type="Pfam" id="PF25876"/>
    </source>
</evidence>
<organism evidence="8 9">
    <name type="scientific">Candidatus Nitrobium versatile</name>
    <dbReference type="NCBI Taxonomy" id="2884831"/>
    <lineage>
        <taxon>Bacteria</taxon>
        <taxon>Pseudomonadati</taxon>
        <taxon>Nitrospirota</taxon>
        <taxon>Nitrospiria</taxon>
        <taxon>Nitrospirales</taxon>
        <taxon>Nitrospiraceae</taxon>
        <taxon>Candidatus Nitrobium</taxon>
    </lineage>
</organism>